<keyword evidence="2" id="KW-1185">Reference proteome</keyword>
<dbReference type="InterPro" id="IPR010710">
    <property type="entry name" value="DUF1289"/>
</dbReference>
<evidence type="ECO:0000313" key="2">
    <source>
        <dbReference type="Proteomes" id="UP000640426"/>
    </source>
</evidence>
<name>A0ABS0XQ88_9SPHN</name>
<reference evidence="2" key="1">
    <citation type="submission" date="2020-12" db="EMBL/GenBank/DDBJ databases">
        <title>Hymenobacter sp.</title>
        <authorList>
            <person name="Kim M.K."/>
        </authorList>
    </citation>
    <scope>NUCLEOTIDE SEQUENCE [LARGE SCALE GENOMIC DNA]</scope>
    <source>
        <strain evidence="2">BT553</strain>
    </source>
</reference>
<dbReference type="PANTHER" id="PTHR35175">
    <property type="entry name" value="DUF1289 DOMAIN-CONTAINING PROTEIN"/>
    <property type="match status" value="1"/>
</dbReference>
<dbReference type="PANTHER" id="PTHR35175:SF2">
    <property type="entry name" value="DUF1289 DOMAIN-CONTAINING PROTEIN"/>
    <property type="match status" value="1"/>
</dbReference>
<evidence type="ECO:0000313" key="1">
    <source>
        <dbReference type="EMBL" id="MBJ6122200.1"/>
    </source>
</evidence>
<accession>A0ABS0XQ88</accession>
<dbReference type="Proteomes" id="UP000640426">
    <property type="component" value="Unassembled WGS sequence"/>
</dbReference>
<comment type="caution">
    <text evidence="1">The sequence shown here is derived from an EMBL/GenBank/DDBJ whole genome shotgun (WGS) entry which is preliminary data.</text>
</comment>
<sequence length="65" mass="6786">MASPCVNICALDDATGWCRGCGRTIGEISNWSAKPSAERRAIRAALPARMAMLADGAYRSSAAGK</sequence>
<proteinExistence type="predicted"/>
<dbReference type="EMBL" id="JAELXS010000005">
    <property type="protein sequence ID" value="MBJ6122200.1"/>
    <property type="molecule type" value="Genomic_DNA"/>
</dbReference>
<gene>
    <name evidence="1" type="ORF">JAO74_10390</name>
</gene>
<protein>
    <submittedName>
        <fullName evidence="1">DUF1289 domain-containing protein</fullName>
    </submittedName>
</protein>
<dbReference type="Pfam" id="PF06945">
    <property type="entry name" value="DUF1289"/>
    <property type="match status" value="1"/>
</dbReference>
<organism evidence="1 2">
    <name type="scientific">Sphingomonas mollis</name>
    <dbReference type="NCBI Taxonomy" id="2795726"/>
    <lineage>
        <taxon>Bacteria</taxon>
        <taxon>Pseudomonadati</taxon>
        <taxon>Pseudomonadota</taxon>
        <taxon>Alphaproteobacteria</taxon>
        <taxon>Sphingomonadales</taxon>
        <taxon>Sphingomonadaceae</taxon>
        <taxon>Sphingomonas</taxon>
    </lineage>
</organism>